<comment type="caution">
    <text evidence="2">The sequence shown here is derived from an EMBL/GenBank/DDBJ whole genome shotgun (WGS) entry which is preliminary data.</text>
</comment>
<dbReference type="PANTHER" id="PTHR20003:SF7">
    <property type="entry name" value="SGNH DOMAIN-CONTAINING PROTEIN"/>
    <property type="match status" value="1"/>
</dbReference>
<dbReference type="SUPFAM" id="SSF52266">
    <property type="entry name" value="SGNH hydrolase"/>
    <property type="match status" value="1"/>
</dbReference>
<dbReference type="EMBL" id="PZQS01000002">
    <property type="protein sequence ID" value="PVD36282.1"/>
    <property type="molecule type" value="Genomic_DNA"/>
</dbReference>
<dbReference type="Proteomes" id="UP000245119">
    <property type="component" value="Linkage Group LG2"/>
</dbReference>
<feature type="transmembrane region" description="Helical" evidence="1">
    <location>
        <begin position="154"/>
        <end position="177"/>
    </location>
</feature>
<name>A0A2T7PS82_POMCA</name>
<reference evidence="2 3" key="1">
    <citation type="submission" date="2018-04" db="EMBL/GenBank/DDBJ databases">
        <title>The genome of golden apple snail Pomacea canaliculata provides insight into stress tolerance and invasive adaptation.</title>
        <authorList>
            <person name="Liu C."/>
            <person name="Liu B."/>
            <person name="Ren Y."/>
            <person name="Zhang Y."/>
            <person name="Wang H."/>
            <person name="Li S."/>
            <person name="Jiang F."/>
            <person name="Yin L."/>
            <person name="Zhang G."/>
            <person name="Qian W."/>
            <person name="Fan W."/>
        </authorList>
    </citation>
    <scope>NUCLEOTIDE SEQUENCE [LARGE SCALE GENOMIC DNA]</scope>
    <source>
        <strain evidence="2">SZHN2017</strain>
        <tissue evidence="2">Muscle</tissue>
    </source>
</reference>
<keyword evidence="3" id="KW-1185">Reference proteome</keyword>
<accession>A0A2T7PS82</accession>
<sequence length="553" mass="63143">MTATNIIPEPEVTEPLQVYCNDVLKFMVYGQWESRKLSAAESKEMKLFNDQVRKEKTIPSNLQRPDKLCGNVTFPNVVYRALCNPNGDTPCCYNNVCANKTQHQCICASCYDTRQPIDAEYATWRPSDPTCRLRHLSQNEIPTHRVIKMAKFRWLMLAILSLLVLGGLIVNFARWSFVLTPFMTATNIIPEPEVIEPLQVYCKDVLKLMVYGQWETRNLSAAESNEMKLFNDKVRKEKKIPTNLQRPDKLCGNVTFPNVVYRALCDPNGDTPCCYNNVCTNKTQHQCTCANCYDTRRPIDAEYATWRPSDPTCQLRHLSHNEICELLDGATLYFIGDSFVRHVFTAFLLAARNNETHGAMGPRTPPELQTSCAGLYMFTEKVCRLHVDSDTTVCNERVKVKLVDDYRLDSVAAAVHTAIINLSNVSRSIVFMSFGIHDHFEVEKVRQKLLLSLLHKMNSSSSSNPKLVWLAYHSSGLLTSPHHYPWQTPENTLRYNHVISEFLSAWHVPVFDSFNLTDGTASFDGGHYGLGINRVKVQILLNYILELREKKLW</sequence>
<evidence type="ECO:0000313" key="3">
    <source>
        <dbReference type="Proteomes" id="UP000245119"/>
    </source>
</evidence>
<protein>
    <submittedName>
        <fullName evidence="2">Uncharacterized protein</fullName>
    </submittedName>
</protein>
<organism evidence="2 3">
    <name type="scientific">Pomacea canaliculata</name>
    <name type="common">Golden apple snail</name>
    <dbReference type="NCBI Taxonomy" id="400727"/>
    <lineage>
        <taxon>Eukaryota</taxon>
        <taxon>Metazoa</taxon>
        <taxon>Spiralia</taxon>
        <taxon>Lophotrochozoa</taxon>
        <taxon>Mollusca</taxon>
        <taxon>Gastropoda</taxon>
        <taxon>Caenogastropoda</taxon>
        <taxon>Architaenioglossa</taxon>
        <taxon>Ampullarioidea</taxon>
        <taxon>Ampullariidae</taxon>
        <taxon>Pomacea</taxon>
    </lineage>
</organism>
<evidence type="ECO:0000256" key="1">
    <source>
        <dbReference type="SAM" id="Phobius"/>
    </source>
</evidence>
<keyword evidence="1" id="KW-0812">Transmembrane</keyword>
<dbReference type="OrthoDB" id="5373426at2759"/>
<keyword evidence="1" id="KW-1133">Transmembrane helix</keyword>
<evidence type="ECO:0000313" key="2">
    <source>
        <dbReference type="EMBL" id="PVD36282.1"/>
    </source>
</evidence>
<dbReference type="PANTHER" id="PTHR20003">
    <property type="entry name" value="GLYCOPROTEIN-RELATED"/>
    <property type="match status" value="1"/>
</dbReference>
<dbReference type="AlphaFoldDB" id="A0A2T7PS82"/>
<gene>
    <name evidence="2" type="ORF">C0Q70_03260</name>
</gene>
<proteinExistence type="predicted"/>
<keyword evidence="1" id="KW-0472">Membrane</keyword>